<feature type="chain" id="PRO_5042567345" evidence="2">
    <location>
        <begin position="21"/>
        <end position="352"/>
    </location>
</feature>
<dbReference type="Gene3D" id="3.40.33.10">
    <property type="entry name" value="CAP"/>
    <property type="match status" value="1"/>
</dbReference>
<dbReference type="InterPro" id="IPR014044">
    <property type="entry name" value="CAP_dom"/>
</dbReference>
<dbReference type="Pfam" id="PF00188">
    <property type="entry name" value="CAP"/>
    <property type="match status" value="1"/>
</dbReference>
<gene>
    <name evidence="4" type="ORF">KHLLAP_LOCUS14632</name>
</gene>
<evidence type="ECO:0000256" key="2">
    <source>
        <dbReference type="SAM" id="SignalP"/>
    </source>
</evidence>
<accession>A0AAI8YQW3</accession>
<dbReference type="SUPFAM" id="SSF55797">
    <property type="entry name" value="PR-1-like"/>
    <property type="match status" value="1"/>
</dbReference>
<feature type="domain" description="SCP" evidence="3">
    <location>
        <begin position="231"/>
        <end position="340"/>
    </location>
</feature>
<feature type="compositionally biased region" description="Low complexity" evidence="1">
    <location>
        <begin position="208"/>
        <end position="223"/>
    </location>
</feature>
<comment type="caution">
    <text evidence="4">The sequence shown here is derived from an EMBL/GenBank/DDBJ whole genome shotgun (WGS) entry which is preliminary data.</text>
</comment>
<evidence type="ECO:0000313" key="4">
    <source>
        <dbReference type="EMBL" id="CAJ2514164.1"/>
    </source>
</evidence>
<feature type="region of interest" description="Disordered" evidence="1">
    <location>
        <begin position="196"/>
        <end position="223"/>
    </location>
</feature>
<feature type="signal peptide" evidence="2">
    <location>
        <begin position="1"/>
        <end position="20"/>
    </location>
</feature>
<evidence type="ECO:0000313" key="5">
    <source>
        <dbReference type="Proteomes" id="UP001295740"/>
    </source>
</evidence>
<keyword evidence="5" id="KW-1185">Reference proteome</keyword>
<evidence type="ECO:0000259" key="3">
    <source>
        <dbReference type="Pfam" id="PF00188"/>
    </source>
</evidence>
<dbReference type="AlphaFoldDB" id="A0AAI8YQW3"/>
<proteinExistence type="predicted"/>
<organism evidence="4 5">
    <name type="scientific">Anthostomella pinea</name>
    <dbReference type="NCBI Taxonomy" id="933095"/>
    <lineage>
        <taxon>Eukaryota</taxon>
        <taxon>Fungi</taxon>
        <taxon>Dikarya</taxon>
        <taxon>Ascomycota</taxon>
        <taxon>Pezizomycotina</taxon>
        <taxon>Sordariomycetes</taxon>
        <taxon>Xylariomycetidae</taxon>
        <taxon>Xylariales</taxon>
        <taxon>Xylariaceae</taxon>
        <taxon>Anthostomella</taxon>
    </lineage>
</organism>
<dbReference type="EMBL" id="CAUWAG010000020">
    <property type="protein sequence ID" value="CAJ2514164.1"/>
    <property type="molecule type" value="Genomic_DNA"/>
</dbReference>
<dbReference type="Proteomes" id="UP001295740">
    <property type="component" value="Unassembled WGS sequence"/>
</dbReference>
<keyword evidence="2" id="KW-0732">Signal</keyword>
<reference evidence="4" key="1">
    <citation type="submission" date="2023-10" db="EMBL/GenBank/DDBJ databases">
        <authorList>
            <person name="Hackl T."/>
        </authorList>
    </citation>
    <scope>NUCLEOTIDE SEQUENCE</scope>
</reference>
<protein>
    <submittedName>
        <fullName evidence="4">Uu.00g022830.m01.CDS01</fullName>
    </submittedName>
</protein>
<dbReference type="InterPro" id="IPR035940">
    <property type="entry name" value="CAP_sf"/>
</dbReference>
<sequence>MYAQIKPLFLCVLVGPSALAAPQHHRHQHGRKPCNPTTYEEVVTYSVVTTFVESTTEAYLTTKVTPTPEETEEMTSAAPYPTTTTTTIMAPEETEEMTAAAVYPTTTTITAPDETQEMTAAAPYPTTTTTTTIMAPEETQEMTAAAPYSTTTTTTIMAPEETEEMTAAAVYPTTTTITAPDETQEMTAAAVYPTTTAKTTPEETQEITTAAAPTVTAASSSSSSGVDYMTTVNKWRGIMNLPTLTYNAAIEASCMQTLINNGKNALTEASHMLSNGAMAQVLATGTWTTDGFAKAYVQEWLCEIPSLHGLSGVCNNPAGSSEQGHAKILTSKSYTTIGCAGFDGNVGCSLGF</sequence>
<evidence type="ECO:0000256" key="1">
    <source>
        <dbReference type="SAM" id="MobiDB-lite"/>
    </source>
</evidence>
<name>A0AAI8YQW3_9PEZI</name>